<protein>
    <submittedName>
        <fullName evidence="2">Cytosine/adenosine deaminase</fullName>
    </submittedName>
</protein>
<dbReference type="PANTHER" id="PTHR43794:SF5">
    <property type="entry name" value="CHLOROHYDROLASE FAMILY PROTEIN"/>
    <property type="match status" value="1"/>
</dbReference>
<dbReference type="SUPFAM" id="SSF51556">
    <property type="entry name" value="Metallo-dependent hydrolases"/>
    <property type="match status" value="1"/>
</dbReference>
<dbReference type="Pfam" id="PF01979">
    <property type="entry name" value="Amidohydro_1"/>
    <property type="match status" value="1"/>
</dbReference>
<evidence type="ECO:0000313" key="3">
    <source>
        <dbReference type="Proteomes" id="UP000192660"/>
    </source>
</evidence>
<dbReference type="Gene3D" id="2.30.40.10">
    <property type="entry name" value="Urease, subunit C, domain 1"/>
    <property type="match status" value="1"/>
</dbReference>
<reference evidence="3" key="1">
    <citation type="submission" date="2017-04" db="EMBL/GenBank/DDBJ databases">
        <authorList>
            <person name="Varghese N."/>
            <person name="Submissions S."/>
        </authorList>
    </citation>
    <scope>NUCLEOTIDE SEQUENCE [LARGE SCALE GENOMIC DNA]</scope>
    <source>
        <strain evidence="3">DSM 9293</strain>
    </source>
</reference>
<organism evidence="2 3">
    <name type="scientific">Sulfobacillus thermosulfidooxidans (strain DSM 9293 / VKM B-1269 / AT-1)</name>
    <dbReference type="NCBI Taxonomy" id="929705"/>
    <lineage>
        <taxon>Bacteria</taxon>
        <taxon>Bacillati</taxon>
        <taxon>Bacillota</taxon>
        <taxon>Clostridia</taxon>
        <taxon>Eubacteriales</taxon>
        <taxon>Clostridiales Family XVII. Incertae Sedis</taxon>
        <taxon>Sulfobacillus</taxon>
    </lineage>
</organism>
<dbReference type="STRING" id="28034.BFX07_11990"/>
<dbReference type="InterPro" id="IPR032466">
    <property type="entry name" value="Metal_Hydrolase"/>
</dbReference>
<accession>A0A1W1WIZ1</accession>
<name>A0A1W1WIZ1_SULTA</name>
<dbReference type="InterPro" id="IPR006680">
    <property type="entry name" value="Amidohydro-rel"/>
</dbReference>
<dbReference type="RefSeq" id="WP_020373328.1">
    <property type="nucleotide sequence ID" value="NZ_FWWY01000001.1"/>
</dbReference>
<dbReference type="InterPro" id="IPR050287">
    <property type="entry name" value="MTA/SAH_deaminase"/>
</dbReference>
<dbReference type="Proteomes" id="UP000192660">
    <property type="component" value="Unassembled WGS sequence"/>
</dbReference>
<proteinExistence type="predicted"/>
<dbReference type="EMBL" id="FWWY01000001">
    <property type="protein sequence ID" value="SMC06119.1"/>
    <property type="molecule type" value="Genomic_DNA"/>
</dbReference>
<evidence type="ECO:0000259" key="1">
    <source>
        <dbReference type="Pfam" id="PF01979"/>
    </source>
</evidence>
<dbReference type="GO" id="GO:0016810">
    <property type="term" value="F:hydrolase activity, acting on carbon-nitrogen (but not peptide) bonds"/>
    <property type="evidence" value="ECO:0007669"/>
    <property type="project" value="InterPro"/>
</dbReference>
<evidence type="ECO:0000313" key="2">
    <source>
        <dbReference type="EMBL" id="SMC06119.1"/>
    </source>
</evidence>
<dbReference type="InterPro" id="IPR011059">
    <property type="entry name" value="Metal-dep_hydrolase_composite"/>
</dbReference>
<dbReference type="Gene3D" id="3.20.20.140">
    <property type="entry name" value="Metal-dependent hydrolases"/>
    <property type="match status" value="1"/>
</dbReference>
<feature type="domain" description="Amidohydrolase-related" evidence="1">
    <location>
        <begin position="53"/>
        <end position="406"/>
    </location>
</feature>
<dbReference type="PANTHER" id="PTHR43794">
    <property type="entry name" value="AMINOHYDROLASE SSNA-RELATED"/>
    <property type="match status" value="1"/>
</dbReference>
<keyword evidence="3" id="KW-1185">Reference proteome</keyword>
<dbReference type="SUPFAM" id="SSF51338">
    <property type="entry name" value="Composite domain of metallo-dependent hydrolases"/>
    <property type="match status" value="1"/>
</dbReference>
<gene>
    <name evidence="2" type="ORF">SAMN00768000_2642</name>
</gene>
<dbReference type="AlphaFoldDB" id="A0A1W1WIZ1"/>
<dbReference type="CDD" id="cd01298">
    <property type="entry name" value="ATZ_TRZ_like"/>
    <property type="match status" value="1"/>
</dbReference>
<sequence length="447" mass="49700">MLTRIRNTTAVTMNASRDIVSPTDLWIEDRKIVAIGPYGHRPDRVIDGTDMVAIPGLVQPHIHLCQTLFRGLADDLSLLDWLEQRIWPLEAALDEDAMRVSAQLGIAELLAGGTTTILDMGSVNHTEHILNTMLQMGIRGYSGKCLMDRPNKFLMQSKDDAMQESYDLAHRWHGQDQGRVRYAPAPRFTLSASDALFEEARSLADAFHTVLHTHGAETRDEITEGIKLHRRPPVAHLFDLQILAPSAVIAHGVWMNADEENMVATSNAKLVHCPSSNLKLGSGFAPTVRWRQKGLIFGIAADGAPCNNLLDGFQEMRTAALLAKPVFGPTYLSAPEVFAHATIEGARVLGLEDEIGSLEVGKQADIVLLNFRGPHHQLWDMTPIYSQLVYQTHASDVYLTMVAGQILYENGRYTTLNLDEVKRTAREALLRVLRRAEMEPLSSWMTT</sequence>